<dbReference type="Proteomes" id="UP000053732">
    <property type="component" value="Unassembled WGS sequence"/>
</dbReference>
<reference evidence="3 4" key="1">
    <citation type="journal article" date="2014" name="Nat. Commun.">
        <title>Multiple recent horizontal transfers of a large genomic region in cheese making fungi.</title>
        <authorList>
            <person name="Cheeseman K."/>
            <person name="Ropars J."/>
            <person name="Renault P."/>
            <person name="Dupont J."/>
            <person name="Gouzy J."/>
            <person name="Branca A."/>
            <person name="Abraham A.L."/>
            <person name="Ceppi M."/>
            <person name="Conseiller E."/>
            <person name="Debuchy R."/>
            <person name="Malagnac F."/>
            <person name="Goarin A."/>
            <person name="Silar P."/>
            <person name="Lacoste S."/>
            <person name="Sallet E."/>
            <person name="Bensimon A."/>
            <person name="Giraud T."/>
            <person name="Brygoo Y."/>
        </authorList>
    </citation>
    <scope>NUCLEOTIDE SEQUENCE [LARGE SCALE GENOMIC DNA]</scope>
    <source>
        <strain evidence="4">FM 013</strain>
    </source>
</reference>
<feature type="region of interest" description="Disordered" evidence="1">
    <location>
        <begin position="215"/>
        <end position="240"/>
    </location>
</feature>
<evidence type="ECO:0000313" key="4">
    <source>
        <dbReference type="Proteomes" id="UP000053732"/>
    </source>
</evidence>
<feature type="region of interest" description="Disordered" evidence="1">
    <location>
        <begin position="154"/>
        <end position="192"/>
    </location>
</feature>
<protein>
    <submittedName>
        <fullName evidence="3">Str. FM013</fullName>
    </submittedName>
</protein>
<dbReference type="EMBL" id="HG793179">
    <property type="protein sequence ID" value="CRL30217.1"/>
    <property type="molecule type" value="Genomic_DNA"/>
</dbReference>
<accession>A0A0G4PVN5</accession>
<evidence type="ECO:0000256" key="1">
    <source>
        <dbReference type="SAM" id="MobiDB-lite"/>
    </source>
</evidence>
<name>A0A0G4PVN5_PENC3</name>
<feature type="signal peptide" evidence="2">
    <location>
        <begin position="1"/>
        <end position="16"/>
    </location>
</feature>
<sequence>MTLRLFFLALASTVNAYLQASQFAEDTCSTLNRWEVASNMTSSAQYLLGSHERSFLLSENCADHLETAVMNCMDGSKFLCSEFSISVINTKNTAKGSRSVALAKKSQSDQTSSAESGCTCSTPNGVVASSSTSADGFSAIIASSVNAVVSSMSTSEGTTSSVPIETSTVPQSSATSSSSATATSPSMSTSEGTTSLVSIVSSTVVESSVITSSSATAVPSSMSTSEASSQLSPSGSLVTPQLPTSAKVRLTTTTATVISSGGTSSTTASICIIKTADLQKGLCYCLDNQVISRTDVDCQPVA</sequence>
<organism evidence="3 4">
    <name type="scientific">Penicillium camemberti (strain FM 013)</name>
    <dbReference type="NCBI Taxonomy" id="1429867"/>
    <lineage>
        <taxon>Eukaryota</taxon>
        <taxon>Fungi</taxon>
        <taxon>Dikarya</taxon>
        <taxon>Ascomycota</taxon>
        <taxon>Pezizomycotina</taxon>
        <taxon>Eurotiomycetes</taxon>
        <taxon>Eurotiomycetidae</taxon>
        <taxon>Eurotiales</taxon>
        <taxon>Aspergillaceae</taxon>
        <taxon>Penicillium</taxon>
    </lineage>
</organism>
<feature type="chain" id="PRO_5005195999" evidence="2">
    <location>
        <begin position="17"/>
        <end position="302"/>
    </location>
</feature>
<feature type="compositionally biased region" description="Polar residues" evidence="1">
    <location>
        <begin position="226"/>
        <end position="240"/>
    </location>
</feature>
<feature type="compositionally biased region" description="Low complexity" evidence="1">
    <location>
        <begin position="215"/>
        <end position="225"/>
    </location>
</feature>
<evidence type="ECO:0000256" key="2">
    <source>
        <dbReference type="SAM" id="SignalP"/>
    </source>
</evidence>
<keyword evidence="4" id="KW-1185">Reference proteome</keyword>
<gene>
    <name evidence="3" type="ORF">PCAMFM013_S046g000021</name>
</gene>
<keyword evidence="2" id="KW-0732">Signal</keyword>
<proteinExistence type="predicted"/>
<dbReference type="AlphaFoldDB" id="A0A0G4PVN5"/>
<evidence type="ECO:0000313" key="3">
    <source>
        <dbReference type="EMBL" id="CRL30217.1"/>
    </source>
</evidence>